<dbReference type="Proteomes" id="UP000324176">
    <property type="component" value="Unassembled WGS sequence"/>
</dbReference>
<sequence>MSQLGEQLYEIICPHCKTKFSKSLQWLKQSDRDCKECKVTFKSDEFMREIEEIERKLSSIREKIEKMG</sequence>
<evidence type="ECO:0000313" key="2">
    <source>
        <dbReference type="Proteomes" id="UP000324176"/>
    </source>
</evidence>
<dbReference type="AlphaFoldDB" id="A0A5D3Y7A8"/>
<protein>
    <submittedName>
        <fullName evidence="1">Uncharacterized protein</fullName>
    </submittedName>
</protein>
<organism evidence="1 2">
    <name type="scientific">Nitrosomonas communis</name>
    <dbReference type="NCBI Taxonomy" id="44574"/>
    <lineage>
        <taxon>Bacteria</taxon>
        <taxon>Pseudomonadati</taxon>
        <taxon>Pseudomonadota</taxon>
        <taxon>Betaproteobacteria</taxon>
        <taxon>Nitrosomonadales</taxon>
        <taxon>Nitrosomonadaceae</taxon>
        <taxon>Nitrosomonas</taxon>
    </lineage>
</organism>
<name>A0A5D3Y7A8_9PROT</name>
<gene>
    <name evidence="1" type="ORF">BCL69_10905</name>
</gene>
<proteinExistence type="predicted"/>
<comment type="caution">
    <text evidence="1">The sequence shown here is derived from an EMBL/GenBank/DDBJ whole genome shotgun (WGS) entry which is preliminary data.</text>
</comment>
<dbReference type="EMBL" id="VNHT01000090">
    <property type="protein sequence ID" value="TYP74175.1"/>
    <property type="molecule type" value="Genomic_DNA"/>
</dbReference>
<reference evidence="1 2" key="1">
    <citation type="submission" date="2019-07" db="EMBL/GenBank/DDBJ databases">
        <title>Active sludge and wastewater microbial communities from Klosterneuburg, Austria.</title>
        <authorList>
            <person name="Wagner M."/>
        </authorList>
    </citation>
    <scope>NUCLEOTIDE SEQUENCE [LARGE SCALE GENOMIC DNA]</scope>
    <source>
        <strain evidence="1 2">Nm2</strain>
    </source>
</reference>
<evidence type="ECO:0000313" key="1">
    <source>
        <dbReference type="EMBL" id="TYP74175.1"/>
    </source>
</evidence>
<accession>A0A5D3Y7A8</accession>